<dbReference type="InterPro" id="IPR036513">
    <property type="entry name" value="STAS_dom_sf"/>
</dbReference>
<dbReference type="CDD" id="cd07042">
    <property type="entry name" value="STAS_SulP_like_sulfate_transporter"/>
    <property type="match status" value="1"/>
</dbReference>
<feature type="transmembrane region" description="Helical" evidence="5">
    <location>
        <begin position="327"/>
        <end position="360"/>
    </location>
</feature>
<dbReference type="SUPFAM" id="SSF52091">
    <property type="entry name" value="SpoIIaa-like"/>
    <property type="match status" value="1"/>
</dbReference>
<dbReference type="GO" id="GO:0055085">
    <property type="term" value="P:transmembrane transport"/>
    <property type="evidence" value="ECO:0007669"/>
    <property type="project" value="InterPro"/>
</dbReference>
<dbReference type="GO" id="GO:0016020">
    <property type="term" value="C:membrane"/>
    <property type="evidence" value="ECO:0007669"/>
    <property type="project" value="UniProtKB-SubCell"/>
</dbReference>
<dbReference type="InterPro" id="IPR011547">
    <property type="entry name" value="SLC26A/SulP_dom"/>
</dbReference>
<dbReference type="Proteomes" id="UP000010866">
    <property type="component" value="Chromosome"/>
</dbReference>
<feature type="domain" description="STAS" evidence="6">
    <location>
        <begin position="446"/>
        <end position="552"/>
    </location>
</feature>
<evidence type="ECO:0000256" key="1">
    <source>
        <dbReference type="ARBA" id="ARBA00004141"/>
    </source>
</evidence>
<feature type="transmembrane region" description="Helical" evidence="5">
    <location>
        <begin position="94"/>
        <end position="113"/>
    </location>
</feature>
<evidence type="ECO:0000256" key="2">
    <source>
        <dbReference type="ARBA" id="ARBA00022692"/>
    </source>
</evidence>
<evidence type="ECO:0000259" key="6">
    <source>
        <dbReference type="PROSITE" id="PS50801"/>
    </source>
</evidence>
<evidence type="ECO:0000313" key="7">
    <source>
        <dbReference type="EMBL" id="AGB50585.1"/>
    </source>
</evidence>
<dbReference type="KEGG" id="mhz:Metho_2443"/>
<accession>L0L0V7</accession>
<keyword evidence="4 5" id="KW-0472">Membrane</keyword>
<feature type="transmembrane region" description="Helical" evidence="5">
    <location>
        <begin position="29"/>
        <end position="47"/>
    </location>
</feature>
<evidence type="ECO:0000256" key="4">
    <source>
        <dbReference type="ARBA" id="ARBA00023136"/>
    </source>
</evidence>
<evidence type="ECO:0000256" key="3">
    <source>
        <dbReference type="ARBA" id="ARBA00022989"/>
    </source>
</evidence>
<dbReference type="AlphaFoldDB" id="L0L0V7"/>
<keyword evidence="8" id="KW-1185">Reference proteome</keyword>
<dbReference type="STRING" id="867904.Metho_2443"/>
<name>L0L0V7_METHD</name>
<gene>
    <name evidence="7" type="ordered locus">Metho_2443</name>
</gene>
<dbReference type="PROSITE" id="PS50801">
    <property type="entry name" value="STAS"/>
    <property type="match status" value="1"/>
</dbReference>
<feature type="transmembrane region" description="Helical" evidence="5">
    <location>
        <begin position="204"/>
        <end position="222"/>
    </location>
</feature>
<feature type="transmembrane region" description="Helical" evidence="5">
    <location>
        <begin position="125"/>
        <end position="144"/>
    </location>
</feature>
<sequence length="562" mass="61208">MPRVEQDNMDVKTGISGYFKESFLSDLKAGFITAIVALPLAIAFAIASGVEPVMGLYTAVIAGMLVSATGGSKYSITGPTGAMTVIILSTLHSYGLEGLLLAGFLAGIFQILFGLFKLGKVVKYIPLPVISGFTSGIGAIILIGQVPNALGMVIPAKEYAWETVVAIIENISAANTTALLICIATIVLLLYLPGILTKVKYLNSLPASIVALILSVLAIYYMKIDIPLVGSIPTGLPSIQMINLNPQLVLTVLPAALTIALLGTIEALLCAVVCDGMTNTKHDSNRELMGQGLGNIILPFFSGIPCTAAIARSAVNIREGAKTQVSGIIHALILFTILLFFGPIAAFIPKAYLAGVLILVSLRMINITEFKTIMHISKMDTTVLIATFILTVFTDLVFAVQMGMFLAIILLFIRLTNVIDIQTMENYDKSTGINATIFADPYLEKNVSVYTLNGPFFFGAMNVFESKINEHINISRPHIILRMRYVPFIDSTGLERLRSFINMSKKKNQKVYLTSIQPEVMKRMKSDEHLMELMEKQHVLTFEHTQEALEYVKKQSRSEKVA</sequence>
<dbReference type="Gene3D" id="3.30.750.24">
    <property type="entry name" value="STAS domain"/>
    <property type="match status" value="1"/>
</dbReference>
<dbReference type="PANTHER" id="PTHR11814">
    <property type="entry name" value="SULFATE TRANSPORTER"/>
    <property type="match status" value="1"/>
</dbReference>
<feature type="transmembrane region" description="Helical" evidence="5">
    <location>
        <begin position="164"/>
        <end position="192"/>
    </location>
</feature>
<feature type="transmembrane region" description="Helical" evidence="5">
    <location>
        <begin position="381"/>
        <end position="413"/>
    </location>
</feature>
<reference evidence="8" key="1">
    <citation type="submission" date="2012-02" db="EMBL/GenBank/DDBJ databases">
        <title>Complete sequence of chromosome of Methanomethylovorans hollandica DSM 15978.</title>
        <authorList>
            <person name="Lucas S."/>
            <person name="Copeland A."/>
            <person name="Lapidus A."/>
            <person name="Glavina del Rio T."/>
            <person name="Dalin E."/>
            <person name="Tice H."/>
            <person name="Bruce D."/>
            <person name="Goodwin L."/>
            <person name="Pitluck S."/>
            <person name="Peters L."/>
            <person name="Mikhailova N."/>
            <person name="Held B."/>
            <person name="Kyrpides N."/>
            <person name="Mavromatis K."/>
            <person name="Ivanova N."/>
            <person name="Brettin T."/>
            <person name="Detter J.C."/>
            <person name="Han C."/>
            <person name="Larimer F."/>
            <person name="Land M."/>
            <person name="Hauser L."/>
            <person name="Markowitz V."/>
            <person name="Cheng J.-F."/>
            <person name="Hugenholtz P."/>
            <person name="Woyke T."/>
            <person name="Wu D."/>
            <person name="Spring S."/>
            <person name="Schroeder M."/>
            <person name="Brambilla E."/>
            <person name="Klenk H.-P."/>
            <person name="Eisen J.A."/>
        </authorList>
    </citation>
    <scope>NUCLEOTIDE SEQUENCE [LARGE SCALE GENOMIC DNA]</scope>
    <source>
        <strain evidence="8">DSM 15978 / NBRC 107637 / DMS1</strain>
    </source>
</reference>
<keyword evidence="2 5" id="KW-0812">Transmembrane</keyword>
<proteinExistence type="predicted"/>
<dbReference type="InterPro" id="IPR001902">
    <property type="entry name" value="SLC26A/SulP_fam"/>
</dbReference>
<dbReference type="HOGENOM" id="CLU_003182_13_1_2"/>
<feature type="transmembrane region" description="Helical" evidence="5">
    <location>
        <begin position="248"/>
        <end position="274"/>
    </location>
</feature>
<dbReference type="InterPro" id="IPR002645">
    <property type="entry name" value="STAS_dom"/>
</dbReference>
<dbReference type="RefSeq" id="WP_015325750.1">
    <property type="nucleotide sequence ID" value="NC_019977.1"/>
</dbReference>
<dbReference type="Pfam" id="PF01740">
    <property type="entry name" value="STAS"/>
    <property type="match status" value="1"/>
</dbReference>
<feature type="transmembrane region" description="Helical" evidence="5">
    <location>
        <begin position="295"/>
        <end position="315"/>
    </location>
</feature>
<evidence type="ECO:0000256" key="5">
    <source>
        <dbReference type="SAM" id="Phobius"/>
    </source>
</evidence>
<evidence type="ECO:0000313" key="8">
    <source>
        <dbReference type="Proteomes" id="UP000010866"/>
    </source>
</evidence>
<organism evidence="7 8">
    <name type="scientific">Methanomethylovorans hollandica (strain DSM 15978 / NBRC 107637 / DMS1)</name>
    <dbReference type="NCBI Taxonomy" id="867904"/>
    <lineage>
        <taxon>Archaea</taxon>
        <taxon>Methanobacteriati</taxon>
        <taxon>Methanobacteriota</taxon>
        <taxon>Stenosarchaea group</taxon>
        <taxon>Methanomicrobia</taxon>
        <taxon>Methanosarcinales</taxon>
        <taxon>Methanosarcinaceae</taxon>
        <taxon>Methanomethylovorans</taxon>
    </lineage>
</organism>
<dbReference type="GeneID" id="14408522"/>
<keyword evidence="3 5" id="KW-1133">Transmembrane helix</keyword>
<comment type="subcellular location">
    <subcellularLocation>
        <location evidence="1">Membrane</location>
        <topology evidence="1">Multi-pass membrane protein</topology>
    </subcellularLocation>
</comment>
<protein>
    <submittedName>
        <fullName evidence="7">Sulfate permease-like transporter, MFS superfamily</fullName>
    </submittedName>
</protein>
<dbReference type="EMBL" id="CP003362">
    <property type="protein sequence ID" value="AGB50585.1"/>
    <property type="molecule type" value="Genomic_DNA"/>
</dbReference>
<feature type="transmembrane region" description="Helical" evidence="5">
    <location>
        <begin position="54"/>
        <end position="74"/>
    </location>
</feature>
<dbReference type="Pfam" id="PF00916">
    <property type="entry name" value="Sulfate_transp"/>
    <property type="match status" value="1"/>
</dbReference>